<evidence type="ECO:0000256" key="1">
    <source>
        <dbReference type="SAM" id="MobiDB-lite"/>
    </source>
</evidence>
<feature type="region of interest" description="Disordered" evidence="1">
    <location>
        <begin position="43"/>
        <end position="62"/>
    </location>
</feature>
<proteinExistence type="predicted"/>
<dbReference type="EMBL" id="LPUX01000053">
    <property type="protein sequence ID" value="OAP41102.1"/>
    <property type="molecule type" value="Genomic_DNA"/>
</dbReference>
<dbReference type="STRING" id="1472378.AU381_04230"/>
<gene>
    <name evidence="2" type="ORF">AU381_04230</name>
</gene>
<sequence length="62" mass="7060">MTEFYAEKIETALQSYMSDHPATLTRQDAISTILENWFASHGYLPPQQEGLRPEDLDASNDD</sequence>
<comment type="caution">
    <text evidence="2">The sequence shown here is derived from an EMBL/GenBank/DDBJ whole genome shotgun (WGS) entry which is preliminary data.</text>
</comment>
<accession>A0A178Y1V6</accession>
<evidence type="ECO:0000313" key="2">
    <source>
        <dbReference type="EMBL" id="OAP41102.1"/>
    </source>
</evidence>
<protein>
    <submittedName>
        <fullName evidence="2">Uncharacterized protein</fullName>
    </submittedName>
</protein>
<name>A0A178Y1V6_9HYPH</name>
<dbReference type="AlphaFoldDB" id="A0A178Y1V6"/>
<dbReference type="RefSeq" id="WP_064241399.1">
    <property type="nucleotide sequence ID" value="NZ_LPUX01000053.1"/>
</dbReference>
<organism evidence="2 3">
    <name type="scientific">Sinorhizobium glycinis</name>
    <dbReference type="NCBI Taxonomy" id="1472378"/>
    <lineage>
        <taxon>Bacteria</taxon>
        <taxon>Pseudomonadati</taxon>
        <taxon>Pseudomonadota</taxon>
        <taxon>Alphaproteobacteria</taxon>
        <taxon>Hyphomicrobiales</taxon>
        <taxon>Rhizobiaceae</taxon>
        <taxon>Sinorhizobium/Ensifer group</taxon>
        <taxon>Sinorhizobium</taxon>
    </lineage>
</organism>
<dbReference type="OrthoDB" id="8372826at2"/>
<evidence type="ECO:0000313" key="3">
    <source>
        <dbReference type="Proteomes" id="UP000094025"/>
    </source>
</evidence>
<dbReference type="Proteomes" id="UP000094025">
    <property type="component" value="Unassembled WGS sequence"/>
</dbReference>
<reference evidence="2 3" key="1">
    <citation type="journal article" date="2016" name="Int. J. Syst. Evol. Microbiol.">
        <title>Ensifer glycinis sp. nov., an novel rhizobial species associated with Glycine spp.</title>
        <authorList>
            <person name="Yan H."/>
            <person name="Yan J."/>
            <person name="Sui X.H."/>
            <person name="Wang E.T."/>
            <person name="Chen W.X."/>
            <person name="Zhang X.X."/>
            <person name="Chen W.F."/>
        </authorList>
    </citation>
    <scope>NUCLEOTIDE SEQUENCE [LARGE SCALE GENOMIC DNA]</scope>
    <source>
        <strain evidence="2 3">CCBAU 23380</strain>
    </source>
</reference>
<keyword evidence="3" id="KW-1185">Reference proteome</keyword>